<evidence type="ECO:0000313" key="7">
    <source>
        <dbReference type="Proteomes" id="UP001596157"/>
    </source>
</evidence>
<dbReference type="InterPro" id="IPR028082">
    <property type="entry name" value="Peripla_BP_I"/>
</dbReference>
<dbReference type="Pfam" id="PF13377">
    <property type="entry name" value="Peripla_BP_3"/>
    <property type="match status" value="1"/>
</dbReference>
<dbReference type="CDD" id="cd06267">
    <property type="entry name" value="PBP1_LacI_sugar_binding-like"/>
    <property type="match status" value="1"/>
</dbReference>
<dbReference type="Proteomes" id="UP001596157">
    <property type="component" value="Unassembled WGS sequence"/>
</dbReference>
<organism evidence="6 7">
    <name type="scientific">Actinokineospora guangxiensis</name>
    <dbReference type="NCBI Taxonomy" id="1490288"/>
    <lineage>
        <taxon>Bacteria</taxon>
        <taxon>Bacillati</taxon>
        <taxon>Actinomycetota</taxon>
        <taxon>Actinomycetes</taxon>
        <taxon>Pseudonocardiales</taxon>
        <taxon>Pseudonocardiaceae</taxon>
        <taxon>Actinokineospora</taxon>
    </lineage>
</organism>
<feature type="domain" description="HTH lacI-type" evidence="5">
    <location>
        <begin position="1"/>
        <end position="50"/>
    </location>
</feature>
<protein>
    <submittedName>
        <fullName evidence="6">LacI family DNA-binding transcriptional regulator</fullName>
    </submittedName>
</protein>
<keyword evidence="2" id="KW-0805">Transcription regulation</keyword>
<keyword evidence="3 6" id="KW-0238">DNA-binding</keyword>
<dbReference type="GO" id="GO:0003677">
    <property type="term" value="F:DNA binding"/>
    <property type="evidence" value="ECO:0007669"/>
    <property type="project" value="UniProtKB-KW"/>
</dbReference>
<dbReference type="Pfam" id="PF00356">
    <property type="entry name" value="LacI"/>
    <property type="match status" value="1"/>
</dbReference>
<evidence type="ECO:0000256" key="1">
    <source>
        <dbReference type="ARBA" id="ARBA00022491"/>
    </source>
</evidence>
<keyword evidence="7" id="KW-1185">Reference proteome</keyword>
<keyword evidence="4" id="KW-0804">Transcription</keyword>
<dbReference type="SUPFAM" id="SSF53822">
    <property type="entry name" value="Periplasmic binding protein-like I"/>
    <property type="match status" value="1"/>
</dbReference>
<dbReference type="SMART" id="SM00354">
    <property type="entry name" value="HTH_LACI"/>
    <property type="match status" value="1"/>
</dbReference>
<evidence type="ECO:0000259" key="5">
    <source>
        <dbReference type="PROSITE" id="PS50932"/>
    </source>
</evidence>
<gene>
    <name evidence="6" type="ORF">ACFPM7_23580</name>
</gene>
<evidence type="ECO:0000256" key="4">
    <source>
        <dbReference type="ARBA" id="ARBA00023163"/>
    </source>
</evidence>
<dbReference type="CDD" id="cd01392">
    <property type="entry name" value="HTH_LacI"/>
    <property type="match status" value="1"/>
</dbReference>
<dbReference type="EMBL" id="JBHSKF010000014">
    <property type="protein sequence ID" value="MFC5290046.1"/>
    <property type="molecule type" value="Genomic_DNA"/>
</dbReference>
<reference evidence="7" key="1">
    <citation type="journal article" date="2019" name="Int. J. Syst. Evol. Microbiol.">
        <title>The Global Catalogue of Microorganisms (GCM) 10K type strain sequencing project: providing services to taxonomists for standard genome sequencing and annotation.</title>
        <authorList>
            <consortium name="The Broad Institute Genomics Platform"/>
            <consortium name="The Broad Institute Genome Sequencing Center for Infectious Disease"/>
            <person name="Wu L."/>
            <person name="Ma J."/>
        </authorList>
    </citation>
    <scope>NUCLEOTIDE SEQUENCE [LARGE SCALE GENOMIC DNA]</scope>
    <source>
        <strain evidence="7">CCUG 59778</strain>
    </source>
</reference>
<keyword evidence="1" id="KW-0678">Repressor</keyword>
<dbReference type="Gene3D" id="1.10.260.40">
    <property type="entry name" value="lambda repressor-like DNA-binding domains"/>
    <property type="match status" value="1"/>
</dbReference>
<sequence>MAKAAGVSRQTVSRALNDLGEISPGTRARVMDAVAALGYRPNMFARGMKTRRSDVVGLVVSDIANPFYPSVARGVFDAARERGWNVVIYNTDADRDREAAALVDLVDRGAQGAVGFFYALPEEELAGFAASLPLVVADRRLTNPALSVVSADFVGGTETAVDYLVSGGHREIGMLDSGVGLAVDERRDAFVEAMARHGLDASASVVVGSPDLAGGAAATRALLAERPGTTAVFGFNDLMALGAVRALRELGVAVPGGCAVIGFDDLEFSQYADPPLTTIHSDKHEHGVLLVRTLDDLRPDGKGGAAAPIRISMPVRLVRRTSA</sequence>
<accession>A0ABW0EVV8</accession>
<dbReference type="PANTHER" id="PTHR30146:SF148">
    <property type="entry name" value="HTH-TYPE TRANSCRIPTIONAL REPRESSOR PURR-RELATED"/>
    <property type="match status" value="1"/>
</dbReference>
<dbReference type="Gene3D" id="3.40.50.2300">
    <property type="match status" value="2"/>
</dbReference>
<dbReference type="InterPro" id="IPR046335">
    <property type="entry name" value="LacI/GalR-like_sensor"/>
</dbReference>
<dbReference type="InterPro" id="IPR000843">
    <property type="entry name" value="HTH_LacI"/>
</dbReference>
<name>A0ABW0EVV8_9PSEU</name>
<comment type="caution">
    <text evidence="6">The sequence shown here is derived from an EMBL/GenBank/DDBJ whole genome shotgun (WGS) entry which is preliminary data.</text>
</comment>
<evidence type="ECO:0000313" key="6">
    <source>
        <dbReference type="EMBL" id="MFC5290046.1"/>
    </source>
</evidence>
<dbReference type="SUPFAM" id="SSF47413">
    <property type="entry name" value="lambda repressor-like DNA-binding domains"/>
    <property type="match status" value="1"/>
</dbReference>
<dbReference type="InterPro" id="IPR010982">
    <property type="entry name" value="Lambda_DNA-bd_dom_sf"/>
</dbReference>
<dbReference type="PANTHER" id="PTHR30146">
    <property type="entry name" value="LACI-RELATED TRANSCRIPTIONAL REPRESSOR"/>
    <property type="match status" value="1"/>
</dbReference>
<dbReference type="PROSITE" id="PS50932">
    <property type="entry name" value="HTH_LACI_2"/>
    <property type="match status" value="1"/>
</dbReference>
<evidence type="ECO:0000256" key="3">
    <source>
        <dbReference type="ARBA" id="ARBA00023125"/>
    </source>
</evidence>
<evidence type="ECO:0000256" key="2">
    <source>
        <dbReference type="ARBA" id="ARBA00023015"/>
    </source>
</evidence>
<proteinExistence type="predicted"/>
<dbReference type="RefSeq" id="WP_378249918.1">
    <property type="nucleotide sequence ID" value="NZ_JBHSKF010000014.1"/>
</dbReference>